<dbReference type="Proteomes" id="UP001497416">
    <property type="component" value="Unassembled WGS sequence"/>
</dbReference>
<dbReference type="PANTHER" id="PTHR21047">
    <property type="entry name" value="DTDP-6-DEOXY-D-GLUCOSE-3,5 EPIMERASE"/>
    <property type="match status" value="1"/>
</dbReference>
<keyword evidence="7" id="KW-1185">Reference proteome</keyword>
<keyword evidence="5 6" id="KW-0413">Isomerase</keyword>
<sequence>MNFIKTKIPDLTIIEPKVFGDHRGYFFESFNYNEFKKNIYEVNFVQDNESKSSRGVLRGLHFQKPPFAQAKLVRCVKGKVLDVAVDIRKGSPTFGEFEIVELSEDNKRQLFVPRGFAHGFVVISDEAIFSYKVDNWYSPEHDSGILWNDASLNIDWQINSNEVLLSEKDKVLQLLENLDSPFTY</sequence>
<dbReference type="GO" id="GO:0008830">
    <property type="term" value="F:dTDP-4-dehydrorhamnose 3,5-epimerase activity"/>
    <property type="evidence" value="ECO:0007669"/>
    <property type="project" value="UniProtKB-EC"/>
</dbReference>
<comment type="caution">
    <text evidence="6">The sequence shown here is derived from an EMBL/GenBank/DDBJ whole genome shotgun (WGS) entry which is preliminary data.</text>
</comment>
<dbReference type="InterPro" id="IPR011051">
    <property type="entry name" value="RmlC_Cupin_sf"/>
</dbReference>
<dbReference type="InterPro" id="IPR014710">
    <property type="entry name" value="RmlC-like_jellyroll"/>
</dbReference>
<dbReference type="EC" id="5.1.3.13" evidence="3 5"/>
<dbReference type="SUPFAM" id="SSF51182">
    <property type="entry name" value="RmlC-like cupins"/>
    <property type="match status" value="1"/>
</dbReference>
<reference evidence="6 7" key="1">
    <citation type="submission" date="2024-05" db="EMBL/GenBank/DDBJ databases">
        <authorList>
            <person name="Duchaud E."/>
        </authorList>
    </citation>
    <scope>NUCLEOTIDE SEQUENCE [LARGE SCALE GENOMIC DNA]</scope>
    <source>
        <strain evidence="6">Ena-SAMPLE-TAB-13-05-2024-13:56:06:370-140302</strain>
    </source>
</reference>
<evidence type="ECO:0000256" key="4">
    <source>
        <dbReference type="ARBA" id="ARBA00019595"/>
    </source>
</evidence>
<dbReference type="CDD" id="cd00438">
    <property type="entry name" value="cupin_RmlC"/>
    <property type="match status" value="1"/>
</dbReference>
<protein>
    <recommendedName>
        <fullName evidence="4 5">dTDP-4-dehydrorhamnose 3,5-epimerase</fullName>
        <ecNumber evidence="3 5">5.1.3.13</ecNumber>
    </recommendedName>
    <alternativeName>
        <fullName evidence="5">Thymidine diphospho-4-keto-rhamnose 3,5-epimerase</fullName>
    </alternativeName>
</protein>
<accession>A0ABM9P3W4</accession>
<evidence type="ECO:0000313" key="7">
    <source>
        <dbReference type="Proteomes" id="UP001497416"/>
    </source>
</evidence>
<evidence type="ECO:0000256" key="5">
    <source>
        <dbReference type="RuleBase" id="RU364069"/>
    </source>
</evidence>
<dbReference type="PANTHER" id="PTHR21047:SF2">
    <property type="entry name" value="THYMIDINE DIPHOSPHO-4-KETO-RHAMNOSE 3,5-EPIMERASE"/>
    <property type="match status" value="1"/>
</dbReference>
<proteinExistence type="inferred from homology"/>
<dbReference type="EMBL" id="CAXIXY010000006">
    <property type="protein sequence ID" value="CAL2090818.1"/>
    <property type="molecule type" value="Genomic_DNA"/>
</dbReference>
<evidence type="ECO:0000313" key="6">
    <source>
        <dbReference type="EMBL" id="CAL2090818.1"/>
    </source>
</evidence>
<organism evidence="6 7">
    <name type="scientific">Tenacibaculum platacis</name>
    <dbReference type="NCBI Taxonomy" id="3137852"/>
    <lineage>
        <taxon>Bacteria</taxon>
        <taxon>Pseudomonadati</taxon>
        <taxon>Bacteroidota</taxon>
        <taxon>Flavobacteriia</taxon>
        <taxon>Flavobacteriales</taxon>
        <taxon>Flavobacteriaceae</taxon>
        <taxon>Tenacibaculum</taxon>
    </lineage>
</organism>
<comment type="pathway">
    <text evidence="5">Carbohydrate biosynthesis; dTDP-L-rhamnose biosynthesis.</text>
</comment>
<evidence type="ECO:0000256" key="3">
    <source>
        <dbReference type="ARBA" id="ARBA00012098"/>
    </source>
</evidence>
<comment type="subunit">
    <text evidence="5">Homodimer.</text>
</comment>
<comment type="catalytic activity">
    <reaction evidence="1 5">
        <text>dTDP-4-dehydro-6-deoxy-alpha-D-glucose = dTDP-4-dehydro-beta-L-rhamnose</text>
        <dbReference type="Rhea" id="RHEA:16969"/>
        <dbReference type="ChEBI" id="CHEBI:57649"/>
        <dbReference type="ChEBI" id="CHEBI:62830"/>
        <dbReference type="EC" id="5.1.3.13"/>
    </reaction>
</comment>
<name>A0ABM9P3W4_9FLAO</name>
<evidence type="ECO:0000256" key="1">
    <source>
        <dbReference type="ARBA" id="ARBA00001298"/>
    </source>
</evidence>
<dbReference type="InterPro" id="IPR000888">
    <property type="entry name" value="RmlC-like"/>
</dbReference>
<gene>
    <name evidence="6" type="primary">rfbC</name>
    <name evidence="6" type="ORF">T190607A01A_40089</name>
</gene>
<comment type="similarity">
    <text evidence="5">Belongs to the dTDP-4-dehydrorhamnose 3,5-epimerase family.</text>
</comment>
<comment type="function">
    <text evidence="2 5">Catalyzes the epimerization of the C3' and C5'positions of dTDP-6-deoxy-D-xylo-4-hexulose, forming dTDP-6-deoxy-L-lyxo-4-hexulose.</text>
</comment>
<evidence type="ECO:0000256" key="2">
    <source>
        <dbReference type="ARBA" id="ARBA00001997"/>
    </source>
</evidence>
<dbReference type="Gene3D" id="2.60.120.10">
    <property type="entry name" value="Jelly Rolls"/>
    <property type="match status" value="1"/>
</dbReference>
<dbReference type="RefSeq" id="WP_348713017.1">
    <property type="nucleotide sequence ID" value="NZ_CAXIXY010000006.1"/>
</dbReference>
<dbReference type="Pfam" id="PF00908">
    <property type="entry name" value="dTDP_sugar_isom"/>
    <property type="match status" value="1"/>
</dbReference>
<dbReference type="NCBIfam" id="TIGR01221">
    <property type="entry name" value="rmlC"/>
    <property type="match status" value="1"/>
</dbReference>